<protein>
    <submittedName>
        <fullName evidence="2">Uncharacterized protein</fullName>
    </submittedName>
</protein>
<comment type="caution">
    <text evidence="2">The sequence shown here is derived from an EMBL/GenBank/DDBJ whole genome shotgun (WGS) entry which is preliminary data.</text>
</comment>
<keyword evidence="3" id="KW-1185">Reference proteome</keyword>
<feature type="compositionally biased region" description="Polar residues" evidence="1">
    <location>
        <begin position="10"/>
        <end position="29"/>
    </location>
</feature>
<evidence type="ECO:0000256" key="1">
    <source>
        <dbReference type="SAM" id="MobiDB-lite"/>
    </source>
</evidence>
<dbReference type="AlphaFoldDB" id="A0A3L6TNK9"/>
<dbReference type="Proteomes" id="UP000275267">
    <property type="component" value="Unassembled WGS sequence"/>
</dbReference>
<name>A0A3L6TNK9_PANMI</name>
<dbReference type="OrthoDB" id="10594742at2759"/>
<evidence type="ECO:0000313" key="3">
    <source>
        <dbReference type="Proteomes" id="UP000275267"/>
    </source>
</evidence>
<dbReference type="EMBL" id="PQIB02000001">
    <property type="protein sequence ID" value="RLN40768.1"/>
    <property type="molecule type" value="Genomic_DNA"/>
</dbReference>
<feature type="region of interest" description="Disordered" evidence="1">
    <location>
        <begin position="1"/>
        <end position="69"/>
    </location>
</feature>
<reference evidence="3" key="1">
    <citation type="journal article" date="2019" name="Nat. Commun.">
        <title>The genome of broomcorn millet.</title>
        <authorList>
            <person name="Zou C."/>
            <person name="Miki D."/>
            <person name="Li D."/>
            <person name="Tang Q."/>
            <person name="Xiao L."/>
            <person name="Rajput S."/>
            <person name="Deng P."/>
            <person name="Jia W."/>
            <person name="Huang R."/>
            <person name="Zhang M."/>
            <person name="Sun Y."/>
            <person name="Hu J."/>
            <person name="Fu X."/>
            <person name="Schnable P.S."/>
            <person name="Li F."/>
            <person name="Zhang H."/>
            <person name="Feng B."/>
            <person name="Zhu X."/>
            <person name="Liu R."/>
            <person name="Schnable J.C."/>
            <person name="Zhu J.-K."/>
            <person name="Zhang H."/>
        </authorList>
    </citation>
    <scope>NUCLEOTIDE SEQUENCE [LARGE SCALE GENOMIC DNA]</scope>
</reference>
<gene>
    <name evidence="2" type="ORF">C2845_PM01G47870</name>
</gene>
<proteinExistence type="predicted"/>
<organism evidence="2 3">
    <name type="scientific">Panicum miliaceum</name>
    <name type="common">Proso millet</name>
    <name type="synonym">Broomcorn millet</name>
    <dbReference type="NCBI Taxonomy" id="4540"/>
    <lineage>
        <taxon>Eukaryota</taxon>
        <taxon>Viridiplantae</taxon>
        <taxon>Streptophyta</taxon>
        <taxon>Embryophyta</taxon>
        <taxon>Tracheophyta</taxon>
        <taxon>Spermatophyta</taxon>
        <taxon>Magnoliopsida</taxon>
        <taxon>Liliopsida</taxon>
        <taxon>Poales</taxon>
        <taxon>Poaceae</taxon>
        <taxon>PACMAD clade</taxon>
        <taxon>Panicoideae</taxon>
        <taxon>Panicodae</taxon>
        <taxon>Paniceae</taxon>
        <taxon>Panicinae</taxon>
        <taxon>Panicum</taxon>
        <taxon>Panicum sect. Panicum</taxon>
    </lineage>
</organism>
<sequence length="126" mass="12731">MGDDEGGSGSDNPSQQYATSATSQANTNPLAMEPASSKQRKGKRPLPSSSHTNSSYLRSGHKKQMVSYTKSRAIAEASAKAAPGGSARITIETSAGRAVGTTAKATINVSGGTGSAKIRSTSTGRG</sequence>
<accession>A0A3L6TNK9</accession>
<feature type="compositionally biased region" description="Polar residues" evidence="1">
    <location>
        <begin position="47"/>
        <end position="57"/>
    </location>
</feature>
<evidence type="ECO:0000313" key="2">
    <source>
        <dbReference type="EMBL" id="RLN40768.1"/>
    </source>
</evidence>